<name>A0ABT4ZLN2_9CYAN</name>
<proteinExistence type="predicted"/>
<comment type="caution">
    <text evidence="1">The sequence shown here is derived from an EMBL/GenBank/DDBJ whole genome shotgun (WGS) entry which is preliminary data.</text>
</comment>
<evidence type="ECO:0000313" key="1">
    <source>
        <dbReference type="EMBL" id="MDB9440224.1"/>
    </source>
</evidence>
<accession>A0ABT4ZLN2</accession>
<protein>
    <submittedName>
        <fullName evidence="1">Uncharacterized protein</fullName>
    </submittedName>
</protein>
<organism evidence="1 2">
    <name type="scientific">Sphaerospermopsis kisseleviana CS-549</name>
    <dbReference type="NCBI Taxonomy" id="3021783"/>
    <lineage>
        <taxon>Bacteria</taxon>
        <taxon>Bacillati</taxon>
        <taxon>Cyanobacteriota</taxon>
        <taxon>Cyanophyceae</taxon>
        <taxon>Nostocales</taxon>
        <taxon>Aphanizomenonaceae</taxon>
        <taxon>Sphaerospermopsis</taxon>
        <taxon>Sphaerospermopsis kisseleviana</taxon>
    </lineage>
</organism>
<keyword evidence="2" id="KW-1185">Reference proteome</keyword>
<sequence>MTLENSEFNTEIAVGMLSLSLSHLPPHKRSHLSTSPNSELLAAAQRLRPLTSQKKRSLREKD</sequence>
<gene>
    <name evidence="1" type="ORF">PN497_02345</name>
</gene>
<dbReference type="EMBL" id="JAQMTI010000028">
    <property type="protein sequence ID" value="MDB9440224.1"/>
    <property type="molecule type" value="Genomic_DNA"/>
</dbReference>
<dbReference type="RefSeq" id="WP_272109504.1">
    <property type="nucleotide sequence ID" value="NZ_JAQMTI010000028.1"/>
</dbReference>
<reference evidence="1 2" key="1">
    <citation type="submission" date="2023-01" db="EMBL/GenBank/DDBJ databases">
        <title>Genomes from the Australian National Cyanobacteria Reference Collection.</title>
        <authorList>
            <person name="Willis A."/>
            <person name="Lee E.M.F."/>
        </authorList>
    </citation>
    <scope>NUCLEOTIDE SEQUENCE [LARGE SCALE GENOMIC DNA]</scope>
    <source>
        <strain evidence="1 2">CS-549</strain>
    </source>
</reference>
<dbReference type="Proteomes" id="UP001211711">
    <property type="component" value="Unassembled WGS sequence"/>
</dbReference>
<evidence type="ECO:0000313" key="2">
    <source>
        <dbReference type="Proteomes" id="UP001211711"/>
    </source>
</evidence>